<organism evidence="4 5">
    <name type="scientific">Caenorhabditis briggsae</name>
    <dbReference type="NCBI Taxonomy" id="6238"/>
    <lineage>
        <taxon>Eukaryota</taxon>
        <taxon>Metazoa</taxon>
        <taxon>Ecdysozoa</taxon>
        <taxon>Nematoda</taxon>
        <taxon>Chromadorea</taxon>
        <taxon>Rhabditida</taxon>
        <taxon>Rhabditina</taxon>
        <taxon>Rhabditomorpha</taxon>
        <taxon>Rhabditoidea</taxon>
        <taxon>Rhabditidae</taxon>
        <taxon>Peloderinae</taxon>
        <taxon>Caenorhabditis</taxon>
    </lineage>
</organism>
<gene>
    <name evidence="4" type="ORF">L3Y34_004276</name>
</gene>
<feature type="repeat" description="Pumilio" evidence="2">
    <location>
        <begin position="409"/>
        <end position="446"/>
    </location>
</feature>
<feature type="region of interest" description="Disordered" evidence="3">
    <location>
        <begin position="1"/>
        <end position="152"/>
    </location>
</feature>
<dbReference type="GO" id="GO:0003723">
    <property type="term" value="F:RNA binding"/>
    <property type="evidence" value="ECO:0007669"/>
    <property type="project" value="InterPro"/>
</dbReference>
<feature type="compositionally biased region" description="Basic and acidic residues" evidence="3">
    <location>
        <begin position="141"/>
        <end position="152"/>
    </location>
</feature>
<dbReference type="PANTHER" id="PTHR13102:SF0">
    <property type="entry name" value="NUCLEOLAR PROTEIN 9"/>
    <property type="match status" value="1"/>
</dbReference>
<dbReference type="Gene3D" id="1.25.10.10">
    <property type="entry name" value="Leucine-rich Repeat Variant"/>
    <property type="match status" value="2"/>
</dbReference>
<dbReference type="AlphaFoldDB" id="A0AAE9A9U8"/>
<evidence type="ECO:0000256" key="1">
    <source>
        <dbReference type="ARBA" id="ARBA00022737"/>
    </source>
</evidence>
<reference evidence="4 5" key="1">
    <citation type="submission" date="2022-05" db="EMBL/GenBank/DDBJ databases">
        <title>Chromosome-level reference genomes for two strains of Caenorhabditis briggsae: an improved platform for comparative genomics.</title>
        <authorList>
            <person name="Stevens L."/>
            <person name="Andersen E.C."/>
        </authorList>
    </citation>
    <scope>NUCLEOTIDE SEQUENCE [LARGE SCALE GENOMIC DNA]</scope>
    <source>
        <strain evidence="4">QX1410_ONT</strain>
        <tissue evidence="4">Whole-organism</tissue>
    </source>
</reference>
<dbReference type="SUPFAM" id="SSF48371">
    <property type="entry name" value="ARM repeat"/>
    <property type="match status" value="1"/>
</dbReference>
<feature type="compositionally biased region" description="Basic and acidic residues" evidence="3">
    <location>
        <begin position="104"/>
        <end position="115"/>
    </location>
</feature>
<evidence type="ECO:0000256" key="3">
    <source>
        <dbReference type="SAM" id="MobiDB-lite"/>
    </source>
</evidence>
<dbReference type="EMBL" id="CP090894">
    <property type="protein sequence ID" value="ULT95428.1"/>
    <property type="molecule type" value="Genomic_DNA"/>
</dbReference>
<accession>A0AAE9A9U8</accession>
<feature type="compositionally biased region" description="Basic and acidic residues" evidence="3">
    <location>
        <begin position="57"/>
        <end position="74"/>
    </location>
</feature>
<evidence type="ECO:0000256" key="2">
    <source>
        <dbReference type="PROSITE-ProRule" id="PRU00317"/>
    </source>
</evidence>
<name>A0AAE9A9U8_CAEBR</name>
<feature type="compositionally biased region" description="Basic and acidic residues" evidence="3">
    <location>
        <begin position="82"/>
        <end position="95"/>
    </location>
</feature>
<sequence length="661" mass="75016">MSTRPAILSPVLRSMTRKRKNVESDENPPAKNGFEGYGYSESKTQKTEEVGTFPNKNHFDRSEERSSDGWRKDYNGFSGGRGRRDGGFRRNDRGGGSRGRGGKRGFDARDFEKQYGRVGGNDDFNGEQDGSEAKQGTSSNDRQRPDGDGREFPKEIVGYLRSIEQIKKKEGKIEDFILEKCAEEVAGQETVLLAWTEAAVVVEAVFGSCPQGAALFLSSVSRLKHKTLADLMFGGASARTIENLIYAMCPIADSEHVELLQKLSEILIDNWADAVIAQPSSFLIRAIVWVCCGLSAKPKTGEEKKRIYKGNEMKTSLKKVYDNFALLAFDENLNQSALNSPNFITLFQDFIEADGMWNDKRGDEYVKKKLEKDDIEGISNAWYSPNGSRIWEKLMETCSEDSRSLLWLEFCSKNVSELTDNKFSNFPLQKIINSSTSLEMVTEIVESMSTKLSYLIDHQHSGVFLAFIRCAGRHPSSEKSILQQLRKHFRSASEAKKGQFLLNVLTLNKYDGSHFDAQMFTPKGAMLVSELVNYSKTKTLCAGFEQLTERQIQEMCCNKNTSRLIQAVLNSKTMSEEVKEKIIGAFDQNSWETLITDTYGSRVFEKIWSFVDVKRKQEIMKVLVGIHNTSKFWKFAMLRCDLYLFRKSRKEWVEKMKKTNS</sequence>
<dbReference type="PANTHER" id="PTHR13102">
    <property type="entry name" value="NUCLEOLAR PROTEIN 9"/>
    <property type="match status" value="1"/>
</dbReference>
<dbReference type="InterPro" id="IPR040000">
    <property type="entry name" value="NOP9"/>
</dbReference>
<dbReference type="PROSITE" id="PS50302">
    <property type="entry name" value="PUM"/>
    <property type="match status" value="1"/>
</dbReference>
<dbReference type="Proteomes" id="UP000827892">
    <property type="component" value="Chromosome IV"/>
</dbReference>
<dbReference type="InterPro" id="IPR011989">
    <property type="entry name" value="ARM-like"/>
</dbReference>
<protein>
    <submittedName>
        <fullName evidence="4">Uncharacterized protein</fullName>
    </submittedName>
</protein>
<proteinExistence type="predicted"/>
<evidence type="ECO:0000313" key="5">
    <source>
        <dbReference type="Proteomes" id="UP000827892"/>
    </source>
</evidence>
<keyword evidence="1" id="KW-0677">Repeat</keyword>
<dbReference type="SMART" id="SM00025">
    <property type="entry name" value="Pumilio"/>
    <property type="match status" value="3"/>
</dbReference>
<dbReference type="InterPro" id="IPR001313">
    <property type="entry name" value="Pumilio_RNA-bd_rpt"/>
</dbReference>
<evidence type="ECO:0000313" key="4">
    <source>
        <dbReference type="EMBL" id="ULT95428.1"/>
    </source>
</evidence>
<dbReference type="Pfam" id="PF22493">
    <property type="entry name" value="PUF_NOP9"/>
    <property type="match status" value="1"/>
</dbReference>
<dbReference type="InterPro" id="IPR016024">
    <property type="entry name" value="ARM-type_fold"/>
</dbReference>